<protein>
    <submittedName>
        <fullName evidence="3">Uncharacterized protein</fullName>
    </submittedName>
</protein>
<evidence type="ECO:0000313" key="3">
    <source>
        <dbReference type="WBParaSite" id="MBELARI_LOCUS7731"/>
    </source>
</evidence>
<dbReference type="Proteomes" id="UP000887575">
    <property type="component" value="Unassembled WGS sequence"/>
</dbReference>
<name>A0AAF3FNS2_9BILA</name>
<sequence>MSLRFKQLGSSLKLDALLKTANMDNSPLLTPNRENVEAGDEEDFSRKSWKQILCSKTAFWVYFYLILVILFIIAGWFLRARYE</sequence>
<keyword evidence="1" id="KW-0472">Membrane</keyword>
<organism evidence="2 3">
    <name type="scientific">Mesorhabditis belari</name>
    <dbReference type="NCBI Taxonomy" id="2138241"/>
    <lineage>
        <taxon>Eukaryota</taxon>
        <taxon>Metazoa</taxon>
        <taxon>Ecdysozoa</taxon>
        <taxon>Nematoda</taxon>
        <taxon>Chromadorea</taxon>
        <taxon>Rhabditida</taxon>
        <taxon>Rhabditina</taxon>
        <taxon>Rhabditomorpha</taxon>
        <taxon>Rhabditoidea</taxon>
        <taxon>Rhabditidae</taxon>
        <taxon>Mesorhabditinae</taxon>
        <taxon>Mesorhabditis</taxon>
    </lineage>
</organism>
<keyword evidence="1" id="KW-0812">Transmembrane</keyword>
<evidence type="ECO:0000313" key="2">
    <source>
        <dbReference type="Proteomes" id="UP000887575"/>
    </source>
</evidence>
<dbReference type="WBParaSite" id="MBELARI_LOCUS7731">
    <property type="protein sequence ID" value="MBELARI_LOCUS7731"/>
    <property type="gene ID" value="MBELARI_LOCUS7731"/>
</dbReference>
<feature type="transmembrane region" description="Helical" evidence="1">
    <location>
        <begin position="57"/>
        <end position="78"/>
    </location>
</feature>
<proteinExistence type="predicted"/>
<dbReference type="AlphaFoldDB" id="A0AAF3FNS2"/>
<keyword evidence="2" id="KW-1185">Reference proteome</keyword>
<accession>A0AAF3FNS2</accession>
<keyword evidence="1" id="KW-1133">Transmembrane helix</keyword>
<reference evidence="3" key="1">
    <citation type="submission" date="2024-02" db="UniProtKB">
        <authorList>
            <consortium name="WormBaseParasite"/>
        </authorList>
    </citation>
    <scope>IDENTIFICATION</scope>
</reference>
<evidence type="ECO:0000256" key="1">
    <source>
        <dbReference type="SAM" id="Phobius"/>
    </source>
</evidence>